<dbReference type="SUPFAM" id="SSF46689">
    <property type="entry name" value="Homeodomain-like"/>
    <property type="match status" value="1"/>
</dbReference>
<organism evidence="7 8">
    <name type="scientific">Orchesella cincta</name>
    <name type="common">Springtail</name>
    <name type="synonym">Podura cincta</name>
    <dbReference type="NCBI Taxonomy" id="48709"/>
    <lineage>
        <taxon>Eukaryota</taxon>
        <taxon>Metazoa</taxon>
        <taxon>Ecdysozoa</taxon>
        <taxon>Arthropoda</taxon>
        <taxon>Hexapoda</taxon>
        <taxon>Collembola</taxon>
        <taxon>Entomobryomorpha</taxon>
        <taxon>Entomobryoidea</taxon>
        <taxon>Orchesellidae</taxon>
        <taxon>Orchesellinae</taxon>
        <taxon>Orchesella</taxon>
    </lineage>
</organism>
<evidence type="ECO:0000259" key="4">
    <source>
        <dbReference type="PROSITE" id="PS50090"/>
    </source>
</evidence>
<feature type="domain" description="Myb-like" evidence="4">
    <location>
        <begin position="143"/>
        <end position="193"/>
    </location>
</feature>
<feature type="compositionally biased region" description="Pro residues" evidence="3">
    <location>
        <begin position="557"/>
        <end position="574"/>
    </location>
</feature>
<feature type="compositionally biased region" description="Polar residues" evidence="3">
    <location>
        <begin position="285"/>
        <end position="297"/>
    </location>
</feature>
<dbReference type="PANTHER" id="PTHR13992:SF39">
    <property type="entry name" value="SMRTER, ISOFORM G"/>
    <property type="match status" value="1"/>
</dbReference>
<dbReference type="SMART" id="SM00717">
    <property type="entry name" value="SANT"/>
    <property type="match status" value="1"/>
</dbReference>
<dbReference type="PANTHER" id="PTHR13992">
    <property type="entry name" value="NUCLEAR RECEPTOR CO-REPRESSOR RELATED NCOR"/>
    <property type="match status" value="1"/>
</dbReference>
<dbReference type="PROSITE" id="PS51293">
    <property type="entry name" value="SANT"/>
    <property type="match status" value="1"/>
</dbReference>
<evidence type="ECO:0000256" key="2">
    <source>
        <dbReference type="ARBA" id="ARBA00010097"/>
    </source>
</evidence>
<name>A0A1D2NBN6_ORCCI</name>
<evidence type="ECO:0000256" key="3">
    <source>
        <dbReference type="SAM" id="MobiDB-lite"/>
    </source>
</evidence>
<dbReference type="Gene3D" id="1.20.58.1880">
    <property type="match status" value="1"/>
</dbReference>
<comment type="similarity">
    <text evidence="2">Belongs to the N-CoR nuclear receptor corepressors family.</text>
</comment>
<feature type="compositionally biased region" description="Low complexity" evidence="3">
    <location>
        <begin position="319"/>
        <end position="331"/>
    </location>
</feature>
<keyword evidence="8" id="KW-1185">Reference proteome</keyword>
<dbReference type="InterPro" id="IPR017930">
    <property type="entry name" value="Myb_dom"/>
</dbReference>
<evidence type="ECO:0000256" key="1">
    <source>
        <dbReference type="ARBA" id="ARBA00004123"/>
    </source>
</evidence>
<dbReference type="InterPro" id="IPR009057">
    <property type="entry name" value="Homeodomain-like_sf"/>
</dbReference>
<dbReference type="PROSITE" id="PS51294">
    <property type="entry name" value="HTH_MYB"/>
    <property type="match status" value="1"/>
</dbReference>
<evidence type="ECO:0000259" key="5">
    <source>
        <dbReference type="PROSITE" id="PS51293"/>
    </source>
</evidence>
<dbReference type="GO" id="GO:0032991">
    <property type="term" value="C:protein-containing complex"/>
    <property type="evidence" value="ECO:0007669"/>
    <property type="project" value="UniProtKB-ARBA"/>
</dbReference>
<comment type="caution">
    <text evidence="7">The sequence shown here is derived from an EMBL/GenBank/DDBJ whole genome shotgun (WGS) entry which is preliminary data.</text>
</comment>
<protein>
    <submittedName>
        <fullName evidence="7">Nuclear receptor corepressor 1</fullName>
    </submittedName>
</protein>
<dbReference type="Pfam" id="PF00249">
    <property type="entry name" value="Myb_DNA-binding"/>
    <property type="match status" value="1"/>
</dbReference>
<comment type="subcellular location">
    <subcellularLocation>
        <location evidence="1">Nucleus</location>
    </subcellularLocation>
</comment>
<feature type="compositionally biased region" description="Pro residues" evidence="3">
    <location>
        <begin position="501"/>
        <end position="512"/>
    </location>
</feature>
<evidence type="ECO:0000259" key="6">
    <source>
        <dbReference type="PROSITE" id="PS51294"/>
    </source>
</evidence>
<reference evidence="7 8" key="1">
    <citation type="journal article" date="2016" name="Genome Biol. Evol.">
        <title>Gene Family Evolution Reflects Adaptation to Soil Environmental Stressors in the Genome of the Collembolan Orchesella cincta.</title>
        <authorList>
            <person name="Faddeeva-Vakhrusheva A."/>
            <person name="Derks M.F."/>
            <person name="Anvar S.Y."/>
            <person name="Agamennone V."/>
            <person name="Suring W."/>
            <person name="Smit S."/>
            <person name="van Straalen N.M."/>
            <person name="Roelofs D."/>
        </authorList>
    </citation>
    <scope>NUCLEOTIDE SEQUENCE [LARGE SCALE GENOMIC DNA]</scope>
    <source>
        <tissue evidence="7">Mixed pool</tissue>
    </source>
</reference>
<dbReference type="InterPro" id="IPR001005">
    <property type="entry name" value="SANT/Myb"/>
</dbReference>
<keyword evidence="7" id="KW-0675">Receptor</keyword>
<dbReference type="OrthoDB" id="10258692at2759"/>
<feature type="region of interest" description="Disordered" evidence="3">
    <location>
        <begin position="207"/>
        <end position="366"/>
    </location>
</feature>
<sequence>MCYFCSGLGEKGVPHSCVVCKSSVESYMHSRPLMRTQVAQYGLSESDVQAGDRVCNTCRRCKSVRHRYKPSKQCPIPTCPAKKARVKRLRPFPAIWKDLSDEKRDAIMAKYQIPPTATKCCTACFNRINRRLSPNASLDTPDDPGSDTTRWTDDEIETMKKTLVEYGTDWRKLSEKINTKSDLQCRNFYFNFRKKYGLDALVQEYKKSKGGDGPPTLTDEEESGSTTSSCDETVAPSHDQSPRSSSNKNKDDYDSSATVSAEEGGAEAPEKPPNNPVTEMRSMPINPSSPLSLTVRHQQPAPERNQGPPPPSRIQSVAQQHQHNQENGQQQVTGAISLVSSHHSIIPPPQPPHSTMSSHHPQHPLHSPQITASLALQQRSSPNIQVHPSQQQQHPTYPTAVISHGSQINHHNQGQPQGIHHLNLHQARGVRYPSPEGPDGQEPPISVRVDDLMSATIERHLRRNPTASTSLNSGSLPPRDDCGTLDLSMKKRPASPNLPHQRPPSNGPPPAHQPLDYASRGPQGPPGDMYYAQKFQNAQRHPIQQQQPPQRQQAQLVPPPPKQAKVPPLPGTHH</sequence>
<gene>
    <name evidence="7" type="ORF">Ocin01_03989</name>
</gene>
<dbReference type="CDD" id="cd00167">
    <property type="entry name" value="SANT"/>
    <property type="match status" value="1"/>
</dbReference>
<dbReference type="GO" id="GO:0000785">
    <property type="term" value="C:chromatin"/>
    <property type="evidence" value="ECO:0007669"/>
    <property type="project" value="TreeGrafter"/>
</dbReference>
<dbReference type="Proteomes" id="UP000094527">
    <property type="component" value="Unassembled WGS sequence"/>
</dbReference>
<feature type="region of interest" description="Disordered" evidence="3">
    <location>
        <begin position="134"/>
        <end position="153"/>
    </location>
</feature>
<dbReference type="InterPro" id="IPR017884">
    <property type="entry name" value="SANT_dom"/>
</dbReference>
<feature type="compositionally biased region" description="Low complexity" evidence="3">
    <location>
        <begin position="536"/>
        <end position="556"/>
    </location>
</feature>
<feature type="region of interest" description="Disordered" evidence="3">
    <location>
        <begin position="458"/>
        <end position="574"/>
    </location>
</feature>
<feature type="domain" description="SANT" evidence="5">
    <location>
        <begin position="146"/>
        <end position="197"/>
    </location>
</feature>
<dbReference type="EMBL" id="LJIJ01000099">
    <property type="protein sequence ID" value="ODN02673.1"/>
    <property type="molecule type" value="Genomic_DNA"/>
</dbReference>
<dbReference type="InterPro" id="IPR051571">
    <property type="entry name" value="N-CoR_corepressor"/>
</dbReference>
<feature type="compositionally biased region" description="Low complexity" evidence="3">
    <location>
        <begin position="224"/>
        <end position="233"/>
    </location>
</feature>
<evidence type="ECO:0000313" key="7">
    <source>
        <dbReference type="EMBL" id="ODN02673.1"/>
    </source>
</evidence>
<evidence type="ECO:0000313" key="8">
    <source>
        <dbReference type="Proteomes" id="UP000094527"/>
    </source>
</evidence>
<dbReference type="PROSITE" id="PS50090">
    <property type="entry name" value="MYB_LIKE"/>
    <property type="match status" value="1"/>
</dbReference>
<proteinExistence type="inferred from homology"/>
<dbReference type="GO" id="GO:0006357">
    <property type="term" value="P:regulation of transcription by RNA polymerase II"/>
    <property type="evidence" value="ECO:0007669"/>
    <property type="project" value="TreeGrafter"/>
</dbReference>
<dbReference type="STRING" id="48709.A0A1D2NBN6"/>
<feature type="compositionally biased region" description="Polar residues" evidence="3">
    <location>
        <begin position="465"/>
        <end position="475"/>
    </location>
</feature>
<accession>A0A1D2NBN6</accession>
<feature type="domain" description="HTH myb-type" evidence="6">
    <location>
        <begin position="143"/>
        <end position="197"/>
    </location>
</feature>
<dbReference type="GO" id="GO:0005654">
    <property type="term" value="C:nucleoplasm"/>
    <property type="evidence" value="ECO:0007669"/>
    <property type="project" value="UniProtKB-ARBA"/>
</dbReference>
<dbReference type="AlphaFoldDB" id="A0A1D2NBN6"/>
<feature type="compositionally biased region" description="Low complexity" evidence="3">
    <location>
        <begin position="353"/>
        <end position="366"/>
    </location>
</feature>